<keyword evidence="8" id="KW-1185">Reference proteome</keyword>
<dbReference type="InterPro" id="IPR023166">
    <property type="entry name" value="BaiN-like_dom_sf"/>
</dbReference>
<dbReference type="SUPFAM" id="SSF51905">
    <property type="entry name" value="FAD/NAD(P)-binding domain"/>
    <property type="match status" value="1"/>
</dbReference>
<sequence length="564" mass="57031">MLTGARRGSELLALAAFSSARRGARMHMAGAQPHADVVVVGGGAAGLFASIAAARAGASVLCLESGSQPLRKVRISGGGRCNVMHDPSTWAPADAKQLLAGRYPRGSQELISPLLAGFSPDETAAWFRAEGVALKREADGRVFPTTDDSATVVRALLDAAERAGVRLLTGAKVEAVAHVDGADAADAGGDGARARFALDVARRGGASAERVLCGSLVLATGSASHQLAASLGHDVTGLLPSLFALRLAPGALLDASLAGLSVADAELTFEPPPPDSAQPDAPANGAAAVAVATRGKGARARGGASARRVSSRGPLLVTHRGLSGPAALRLSAHAAVPLAACGYRGDVVLNLCPALQPREVGAALVAFSRGEQRGKQVSTVSPFELPRRLWRVVVAGVPEGSSAPAPGDAVDPTARWDQLGGAELRALEGRLTRLRLPFSGKDSNKEEFVTCGGVRLDNVQMRDMRSKKHGALFFAGELLDIDGITGGHNFQSCWTTGFLAGRAAAEAARRAGAGGFDGDGGGGDKPRPGRGSAQRGGKGGGGGAALGGRLARGRAGAAGEAPPN</sequence>
<evidence type="ECO:0000256" key="1">
    <source>
        <dbReference type="ARBA" id="ARBA00001974"/>
    </source>
</evidence>
<dbReference type="Pfam" id="PF22780">
    <property type="entry name" value="HI0933_like_1st"/>
    <property type="match status" value="1"/>
</dbReference>
<dbReference type="InterPro" id="IPR055178">
    <property type="entry name" value="RsdA/BaiN/AoA(So)-like_dom"/>
</dbReference>
<feature type="domain" description="RsdA/BaiN/AoA(So)-like insert" evidence="6">
    <location>
        <begin position="307"/>
        <end position="448"/>
    </location>
</feature>
<organism evidence="7 8">
    <name type="scientific">Diacronema lutheri</name>
    <name type="common">Unicellular marine alga</name>
    <name type="synonym">Monochrysis lutheri</name>
    <dbReference type="NCBI Taxonomy" id="2081491"/>
    <lineage>
        <taxon>Eukaryota</taxon>
        <taxon>Haptista</taxon>
        <taxon>Haptophyta</taxon>
        <taxon>Pavlovophyceae</taxon>
        <taxon>Pavlovales</taxon>
        <taxon>Pavlovaceae</taxon>
        <taxon>Diacronema</taxon>
    </lineage>
</organism>
<dbReference type="Gene3D" id="1.10.8.260">
    <property type="entry name" value="HI0933 insert domain-like"/>
    <property type="match status" value="1"/>
</dbReference>
<dbReference type="InterPro" id="IPR036188">
    <property type="entry name" value="FAD/NAD-bd_sf"/>
</dbReference>
<dbReference type="PANTHER" id="PTHR42887:SF2">
    <property type="entry name" value="OS12G0638800 PROTEIN"/>
    <property type="match status" value="1"/>
</dbReference>
<dbReference type="PANTHER" id="PTHR42887">
    <property type="entry name" value="OS12G0638800 PROTEIN"/>
    <property type="match status" value="1"/>
</dbReference>
<evidence type="ECO:0000256" key="2">
    <source>
        <dbReference type="ARBA" id="ARBA00022630"/>
    </source>
</evidence>
<dbReference type="InterPro" id="IPR057661">
    <property type="entry name" value="RsdA/BaiN/AoA(So)_Rossmann"/>
</dbReference>
<feature type="compositionally biased region" description="Gly residues" evidence="4">
    <location>
        <begin position="534"/>
        <end position="546"/>
    </location>
</feature>
<feature type="region of interest" description="Disordered" evidence="4">
    <location>
        <begin position="513"/>
        <end position="564"/>
    </location>
</feature>
<reference evidence="7" key="1">
    <citation type="submission" date="2021-05" db="EMBL/GenBank/DDBJ databases">
        <title>The genome of the haptophyte Pavlova lutheri (Diacronema luteri, Pavlovales) - a model for lipid biosynthesis in eukaryotic algae.</title>
        <authorList>
            <person name="Hulatt C.J."/>
            <person name="Posewitz M.C."/>
        </authorList>
    </citation>
    <scope>NUCLEOTIDE SEQUENCE</scope>
    <source>
        <strain evidence="7">NIVA-4/92</strain>
    </source>
</reference>
<evidence type="ECO:0008006" key="9">
    <source>
        <dbReference type="Google" id="ProtNLM"/>
    </source>
</evidence>
<protein>
    <recommendedName>
        <fullName evidence="9">Aminoacetone oxidase family FAD-binding enzyme</fullName>
    </recommendedName>
</protein>
<dbReference type="EMBL" id="JAGTXO010000031">
    <property type="protein sequence ID" value="KAG8460626.1"/>
    <property type="molecule type" value="Genomic_DNA"/>
</dbReference>
<dbReference type="InterPro" id="IPR004792">
    <property type="entry name" value="BaiN-like"/>
</dbReference>
<proteinExistence type="predicted"/>
<evidence type="ECO:0000256" key="4">
    <source>
        <dbReference type="SAM" id="MobiDB-lite"/>
    </source>
</evidence>
<keyword evidence="3" id="KW-0274">FAD</keyword>
<gene>
    <name evidence="7" type="ORF">KFE25_011401</name>
</gene>
<keyword evidence="2" id="KW-0285">Flavoprotein</keyword>
<name>A0A8J6C726_DIALT</name>
<dbReference type="Gene3D" id="2.40.30.10">
    <property type="entry name" value="Translation factors"/>
    <property type="match status" value="1"/>
</dbReference>
<dbReference type="OrthoDB" id="9930022at2759"/>
<dbReference type="Proteomes" id="UP000751190">
    <property type="component" value="Unassembled WGS sequence"/>
</dbReference>
<dbReference type="SUPFAM" id="SSF160996">
    <property type="entry name" value="HI0933 insert domain-like"/>
    <property type="match status" value="1"/>
</dbReference>
<evidence type="ECO:0000313" key="7">
    <source>
        <dbReference type="EMBL" id="KAG8460626.1"/>
    </source>
</evidence>
<evidence type="ECO:0000259" key="6">
    <source>
        <dbReference type="Pfam" id="PF22780"/>
    </source>
</evidence>
<dbReference type="Pfam" id="PF03486">
    <property type="entry name" value="HI0933_like"/>
    <property type="match status" value="1"/>
</dbReference>
<accession>A0A8J6C726</accession>
<feature type="domain" description="RsdA/BaiN/AoA(So)-like Rossmann fold-like" evidence="5">
    <location>
        <begin position="36"/>
        <end position="502"/>
    </location>
</feature>
<evidence type="ECO:0000313" key="8">
    <source>
        <dbReference type="Proteomes" id="UP000751190"/>
    </source>
</evidence>
<comment type="cofactor">
    <cofactor evidence="1">
        <name>FAD</name>
        <dbReference type="ChEBI" id="CHEBI:57692"/>
    </cofactor>
</comment>
<dbReference type="AlphaFoldDB" id="A0A8J6C726"/>
<evidence type="ECO:0000259" key="5">
    <source>
        <dbReference type="Pfam" id="PF03486"/>
    </source>
</evidence>
<feature type="compositionally biased region" description="Low complexity" evidence="4">
    <location>
        <begin position="547"/>
        <end position="564"/>
    </location>
</feature>
<dbReference type="OMA" id="RCNFTNM"/>
<evidence type="ECO:0000256" key="3">
    <source>
        <dbReference type="ARBA" id="ARBA00022827"/>
    </source>
</evidence>
<dbReference type="Gene3D" id="3.50.50.60">
    <property type="entry name" value="FAD/NAD(P)-binding domain"/>
    <property type="match status" value="1"/>
</dbReference>
<comment type="caution">
    <text evidence="7">The sequence shown here is derived from an EMBL/GenBank/DDBJ whole genome shotgun (WGS) entry which is preliminary data.</text>
</comment>